<evidence type="ECO:0000313" key="2">
    <source>
        <dbReference type="EMBL" id="GFR51690.1"/>
    </source>
</evidence>
<feature type="non-terminal residue" evidence="2">
    <location>
        <position position="693"/>
    </location>
</feature>
<organism evidence="2 3">
    <name type="scientific">Astrephomene gubernaculifera</name>
    <dbReference type="NCBI Taxonomy" id="47775"/>
    <lineage>
        <taxon>Eukaryota</taxon>
        <taxon>Viridiplantae</taxon>
        <taxon>Chlorophyta</taxon>
        <taxon>core chlorophytes</taxon>
        <taxon>Chlorophyceae</taxon>
        <taxon>CS clade</taxon>
        <taxon>Chlamydomonadales</taxon>
        <taxon>Astrephomenaceae</taxon>
        <taxon>Astrephomene</taxon>
    </lineage>
</organism>
<keyword evidence="3" id="KW-1185">Reference proteome</keyword>
<reference evidence="2 3" key="1">
    <citation type="journal article" date="2021" name="Sci. Rep.">
        <title>Genome sequencing of the multicellular alga Astrephomene provides insights into convergent evolution of germ-soma differentiation.</title>
        <authorList>
            <person name="Yamashita S."/>
            <person name="Yamamoto K."/>
            <person name="Matsuzaki R."/>
            <person name="Suzuki S."/>
            <person name="Yamaguchi H."/>
            <person name="Hirooka S."/>
            <person name="Minakuchi Y."/>
            <person name="Miyagishima S."/>
            <person name="Kawachi M."/>
            <person name="Toyoda A."/>
            <person name="Nozaki H."/>
        </authorList>
    </citation>
    <scope>NUCLEOTIDE SEQUENCE [LARGE SCALE GENOMIC DNA]</scope>
    <source>
        <strain evidence="2 3">NIES-4017</strain>
    </source>
</reference>
<evidence type="ECO:0000256" key="1">
    <source>
        <dbReference type="SAM" id="MobiDB-lite"/>
    </source>
</evidence>
<feature type="region of interest" description="Disordered" evidence="1">
    <location>
        <begin position="361"/>
        <end position="388"/>
    </location>
</feature>
<proteinExistence type="predicted"/>
<feature type="region of interest" description="Disordered" evidence="1">
    <location>
        <begin position="185"/>
        <end position="206"/>
    </location>
</feature>
<evidence type="ECO:0000313" key="3">
    <source>
        <dbReference type="Proteomes" id="UP001054857"/>
    </source>
</evidence>
<name>A0AAD3E0Z8_9CHLO</name>
<dbReference type="AlphaFoldDB" id="A0AAD3E0Z8"/>
<accession>A0AAD3E0Z8</accession>
<gene>
    <name evidence="2" type="ORF">Agub_g14133</name>
</gene>
<dbReference type="EMBL" id="BMAR01000053">
    <property type="protein sequence ID" value="GFR51690.1"/>
    <property type="molecule type" value="Genomic_DNA"/>
</dbReference>
<dbReference type="Proteomes" id="UP001054857">
    <property type="component" value="Unassembled WGS sequence"/>
</dbReference>
<comment type="caution">
    <text evidence="2">The sequence shown here is derived from an EMBL/GenBank/DDBJ whole genome shotgun (WGS) entry which is preliminary data.</text>
</comment>
<sequence>MAAQPAPTSESAQFELAGHLRRKFHLGPRNWGRFKAAAAESDAEGYVPRSGAHVTLRDLARDPSTLVFPSNDDPAVRAALSDDGGWVGTPDPTKFAPGTSHLGPRELQEELDKGNVMLWKDFKRRVSELQGSEAEEVAAAVQQRLMQERMFVTLKDGSKVSLWDLQQYVQNNPEMEALLQRGRRLPTADPTDPAGRPLPPEPVSGLERSGALDVALVEPREAEEAELDWAHVGSGSVWRRRPTRWLGGLDGVRDWHLELYVHEGMTNQVLGRKYGSRDPYAVLRDPRYAADVVRVGPLVGLTLVLTAARELPLREAASTWRDLLSSYLQRQAPLQLPRRLRPTLVDATDLNGATWPALFDRSSSSSKAATRGSPQAGGKEEQEFSEEAGCDELGVSWRQMGAEEHRGKVAEGLELLQSLPELLCPPSSSSSSSPPAGPLAGSALVDGRGARWREGSSLWLTLEPEGGIVVQAHSPGPLHSRESYLLARLAGQEALAGALAEAALGPQPLDPQAAEAARSLMLLPANGFSAGNKEGDPNHPMLGWVPHPAAPPSLRPRPSAFRLAPEPAAAAGGQQRPGWNGTLLTGIHQSRVAAEVRGLLASAFRAADRAAAEVDTAAAGEAGDEAAAAAAAEGAAATATDDAGTVTVTAAARRRQAAAQAAAVHVLREGMRQLGPDSRRAVRQVVAEAVASG</sequence>
<protein>
    <submittedName>
        <fullName evidence="2">Uncharacterized protein</fullName>
    </submittedName>
</protein>